<protein>
    <submittedName>
        <fullName evidence="5">Sulfurtransferase tusD</fullName>
    </submittedName>
</protein>
<dbReference type="Pfam" id="PF02635">
    <property type="entry name" value="DsrE"/>
    <property type="match status" value="1"/>
</dbReference>
<comment type="subcellular location">
    <subcellularLocation>
        <location evidence="1">Cytoplasm</location>
    </subcellularLocation>
</comment>
<comment type="similarity">
    <text evidence="2">Belongs to the DsrE/TusD family.</text>
</comment>
<dbReference type="eggNOG" id="COG1553">
    <property type="taxonomic scope" value="Bacteria"/>
</dbReference>
<dbReference type="Proteomes" id="UP000053586">
    <property type="component" value="Unassembled WGS sequence"/>
</dbReference>
<dbReference type="NCBIfam" id="NF001237">
    <property type="entry name" value="PRK00207.1"/>
    <property type="match status" value="1"/>
</dbReference>
<dbReference type="Gene3D" id="3.40.1260.10">
    <property type="entry name" value="DsrEFH-like"/>
    <property type="match status" value="1"/>
</dbReference>
<name>H5T9Q8_9ALTE</name>
<dbReference type="NCBIfam" id="TIGR03012">
    <property type="entry name" value="sulf_tusD_dsrE"/>
    <property type="match status" value="1"/>
</dbReference>
<dbReference type="GO" id="GO:0016783">
    <property type="term" value="F:sulfurtransferase activity"/>
    <property type="evidence" value="ECO:0007669"/>
    <property type="project" value="InterPro"/>
</dbReference>
<keyword evidence="6" id="KW-1185">Reference proteome</keyword>
<dbReference type="GO" id="GO:1990228">
    <property type="term" value="C:sulfurtransferase complex"/>
    <property type="evidence" value="ECO:0007669"/>
    <property type="project" value="TreeGrafter"/>
</dbReference>
<evidence type="ECO:0000256" key="1">
    <source>
        <dbReference type="ARBA" id="ARBA00004496"/>
    </source>
</evidence>
<dbReference type="AlphaFoldDB" id="H5T9Q8"/>
<dbReference type="InterPro" id="IPR027396">
    <property type="entry name" value="DsrEFH-like"/>
</dbReference>
<dbReference type="PANTHER" id="PTHR34874">
    <property type="entry name" value="PROTEIN YCHN"/>
    <property type="match status" value="1"/>
</dbReference>
<dbReference type="EMBL" id="BAET01000007">
    <property type="protein sequence ID" value="GAB55035.1"/>
    <property type="molecule type" value="Genomic_DNA"/>
</dbReference>
<evidence type="ECO:0000256" key="3">
    <source>
        <dbReference type="ARBA" id="ARBA00022490"/>
    </source>
</evidence>
<dbReference type="STRING" id="56804.BAE46_01100"/>
<dbReference type="InterPro" id="IPR003787">
    <property type="entry name" value="Sulphur_relay_DsrE/F-like"/>
</dbReference>
<evidence type="ECO:0000256" key="2">
    <source>
        <dbReference type="ARBA" id="ARBA00007067"/>
    </source>
</evidence>
<dbReference type="GO" id="GO:0002143">
    <property type="term" value="P:tRNA wobble position uridine thiolation"/>
    <property type="evidence" value="ECO:0007669"/>
    <property type="project" value="TreeGrafter"/>
</dbReference>
<organism evidence="5 6">
    <name type="scientific">Glaciecola punicea ACAM 611</name>
    <dbReference type="NCBI Taxonomy" id="1121923"/>
    <lineage>
        <taxon>Bacteria</taxon>
        <taxon>Pseudomonadati</taxon>
        <taxon>Pseudomonadota</taxon>
        <taxon>Gammaproteobacteria</taxon>
        <taxon>Alteromonadales</taxon>
        <taxon>Alteromonadaceae</taxon>
        <taxon>Glaciecola</taxon>
    </lineage>
</organism>
<dbReference type="GO" id="GO:0097163">
    <property type="term" value="F:sulfur carrier activity"/>
    <property type="evidence" value="ECO:0007669"/>
    <property type="project" value="TreeGrafter"/>
</dbReference>
<proteinExistence type="inferred from homology"/>
<dbReference type="SUPFAM" id="SSF75169">
    <property type="entry name" value="DsrEFH-like"/>
    <property type="match status" value="1"/>
</dbReference>
<reference evidence="5 6" key="1">
    <citation type="journal article" date="2012" name="J. Bacteriol.">
        <title>Genome sequence of proteorhodopsin-containing sea ice bacterium Glaciecola punicea ACAM 611T.</title>
        <authorList>
            <person name="Qin Q.-L."/>
            <person name="Xie B.-B."/>
            <person name="Shu Y.-L."/>
            <person name="Rong J.-C."/>
            <person name="Zhao D.-L."/>
            <person name="Zhang X.-Y."/>
            <person name="Chen X.-L."/>
            <person name="Zhou B.-C."/>
            <person name="Zhanga Y.-Z."/>
        </authorList>
    </citation>
    <scope>NUCLEOTIDE SEQUENCE [LARGE SCALE GENOMIC DNA]</scope>
    <source>
        <strain evidence="5 6">ACAM 611</strain>
    </source>
</reference>
<accession>H5T9Q8</accession>
<keyword evidence="4 5" id="KW-0808">Transferase</keyword>
<evidence type="ECO:0000256" key="4">
    <source>
        <dbReference type="ARBA" id="ARBA00022679"/>
    </source>
</evidence>
<dbReference type="PANTHER" id="PTHR34874:SF3">
    <property type="entry name" value="SULFURTRANSFERASE TUSD"/>
    <property type="match status" value="1"/>
</dbReference>
<dbReference type="InterPro" id="IPR017463">
    <property type="entry name" value="Sulphur_relay_TusD/DsrE"/>
</dbReference>
<evidence type="ECO:0000313" key="6">
    <source>
        <dbReference type="Proteomes" id="UP000053586"/>
    </source>
</evidence>
<sequence>MVTKSPFDARNAHSALSFCAAAIEQGHSITQVFFYQKGVHNASSLLQPNADELDVYSKWCDLAKKHAINLNVCVTAASRRGVVDAQLAPEPNYANLVWPFTQVGLTAYFEALNNNSVNIQL</sequence>
<reference evidence="5 6" key="2">
    <citation type="journal article" date="2017" name="Antonie Van Leeuwenhoek">
        <title>Rhizobium rhizosphaerae sp. nov., a novel species isolated from rice rhizosphere.</title>
        <authorList>
            <person name="Zhao J.J."/>
            <person name="Zhang J."/>
            <person name="Zhang R.J."/>
            <person name="Zhang C.W."/>
            <person name="Yin H.Q."/>
            <person name="Zhang X.X."/>
        </authorList>
    </citation>
    <scope>NUCLEOTIDE SEQUENCE [LARGE SCALE GENOMIC DNA]</scope>
    <source>
        <strain evidence="5 6">ACAM 611</strain>
    </source>
</reference>
<evidence type="ECO:0000313" key="5">
    <source>
        <dbReference type="EMBL" id="GAB55035.1"/>
    </source>
</evidence>
<gene>
    <name evidence="5" type="primary">tusD</name>
    <name evidence="5" type="ORF">GPUN_0904</name>
</gene>
<comment type="caution">
    <text evidence="5">The sequence shown here is derived from an EMBL/GenBank/DDBJ whole genome shotgun (WGS) entry which is preliminary data.</text>
</comment>
<keyword evidence="3" id="KW-0963">Cytoplasm</keyword>